<keyword evidence="3" id="KW-1185">Reference proteome</keyword>
<dbReference type="AlphaFoldDB" id="E9G7S4"/>
<name>E9G7S4_DAPPU</name>
<sequence>MDMGMTVPAGMDPKEALKNFLEAKIINLSDIESRCNALNERKERIFAEISQFKWN</sequence>
<evidence type="ECO:0000256" key="1">
    <source>
        <dbReference type="SAM" id="Coils"/>
    </source>
</evidence>
<dbReference type="KEGG" id="dpx:DAPPUDRAFT_314870"/>
<reference evidence="2 3" key="1">
    <citation type="journal article" date="2011" name="Science">
        <title>The ecoresponsive genome of Daphnia pulex.</title>
        <authorList>
            <person name="Colbourne J.K."/>
            <person name="Pfrender M.E."/>
            <person name="Gilbert D."/>
            <person name="Thomas W.K."/>
            <person name="Tucker A."/>
            <person name="Oakley T.H."/>
            <person name="Tokishita S."/>
            <person name="Aerts A."/>
            <person name="Arnold G.J."/>
            <person name="Basu M.K."/>
            <person name="Bauer D.J."/>
            <person name="Caceres C.E."/>
            <person name="Carmel L."/>
            <person name="Casola C."/>
            <person name="Choi J.H."/>
            <person name="Detter J.C."/>
            <person name="Dong Q."/>
            <person name="Dusheyko S."/>
            <person name="Eads B.D."/>
            <person name="Frohlich T."/>
            <person name="Geiler-Samerotte K.A."/>
            <person name="Gerlach D."/>
            <person name="Hatcher P."/>
            <person name="Jogdeo S."/>
            <person name="Krijgsveld J."/>
            <person name="Kriventseva E.V."/>
            <person name="Kultz D."/>
            <person name="Laforsch C."/>
            <person name="Lindquist E."/>
            <person name="Lopez J."/>
            <person name="Manak J.R."/>
            <person name="Muller J."/>
            <person name="Pangilinan J."/>
            <person name="Patwardhan R.P."/>
            <person name="Pitluck S."/>
            <person name="Pritham E.J."/>
            <person name="Rechtsteiner A."/>
            <person name="Rho M."/>
            <person name="Rogozin I.B."/>
            <person name="Sakarya O."/>
            <person name="Salamov A."/>
            <person name="Schaack S."/>
            <person name="Shapiro H."/>
            <person name="Shiga Y."/>
            <person name="Skalitzky C."/>
            <person name="Smith Z."/>
            <person name="Souvorov A."/>
            <person name="Sung W."/>
            <person name="Tang Z."/>
            <person name="Tsuchiya D."/>
            <person name="Tu H."/>
            <person name="Vos H."/>
            <person name="Wang M."/>
            <person name="Wolf Y.I."/>
            <person name="Yamagata H."/>
            <person name="Yamada T."/>
            <person name="Ye Y."/>
            <person name="Shaw J.R."/>
            <person name="Andrews J."/>
            <person name="Crease T.J."/>
            <person name="Tang H."/>
            <person name="Lucas S.M."/>
            <person name="Robertson H.M."/>
            <person name="Bork P."/>
            <person name="Koonin E.V."/>
            <person name="Zdobnov E.M."/>
            <person name="Grigoriev I.V."/>
            <person name="Lynch M."/>
            <person name="Boore J.L."/>
        </authorList>
    </citation>
    <scope>NUCLEOTIDE SEQUENCE [LARGE SCALE GENOMIC DNA]</scope>
</reference>
<feature type="coiled-coil region" evidence="1">
    <location>
        <begin position="21"/>
        <end position="48"/>
    </location>
</feature>
<dbReference type="Proteomes" id="UP000000305">
    <property type="component" value="Unassembled WGS sequence"/>
</dbReference>
<protein>
    <submittedName>
        <fullName evidence="2">Uncharacterized protein</fullName>
    </submittedName>
</protein>
<proteinExistence type="predicted"/>
<gene>
    <name evidence="2" type="ORF">DAPPUDRAFT_314870</name>
</gene>
<evidence type="ECO:0000313" key="3">
    <source>
        <dbReference type="Proteomes" id="UP000000305"/>
    </source>
</evidence>
<dbReference type="EMBL" id="GL732534">
    <property type="protein sequence ID" value="EFX84529.1"/>
    <property type="molecule type" value="Genomic_DNA"/>
</dbReference>
<dbReference type="InParanoid" id="E9G7S4"/>
<dbReference type="HOGENOM" id="CLU_3034458_0_0_1"/>
<keyword evidence="1" id="KW-0175">Coiled coil</keyword>
<organism evidence="2 3">
    <name type="scientific">Daphnia pulex</name>
    <name type="common">Water flea</name>
    <dbReference type="NCBI Taxonomy" id="6669"/>
    <lineage>
        <taxon>Eukaryota</taxon>
        <taxon>Metazoa</taxon>
        <taxon>Ecdysozoa</taxon>
        <taxon>Arthropoda</taxon>
        <taxon>Crustacea</taxon>
        <taxon>Branchiopoda</taxon>
        <taxon>Diplostraca</taxon>
        <taxon>Cladocera</taxon>
        <taxon>Anomopoda</taxon>
        <taxon>Daphniidae</taxon>
        <taxon>Daphnia</taxon>
    </lineage>
</organism>
<evidence type="ECO:0000313" key="2">
    <source>
        <dbReference type="EMBL" id="EFX84529.1"/>
    </source>
</evidence>
<accession>E9G7S4</accession>